<dbReference type="InterPro" id="IPR018062">
    <property type="entry name" value="HTH_AraC-typ_CS"/>
</dbReference>
<dbReference type="InterPro" id="IPR041522">
    <property type="entry name" value="CdaR_GGDEF"/>
</dbReference>
<dbReference type="PRINTS" id="PR00032">
    <property type="entry name" value="HTHARAC"/>
</dbReference>
<evidence type="ECO:0000313" key="8">
    <source>
        <dbReference type="Proteomes" id="UP001597540"/>
    </source>
</evidence>
<feature type="modified residue" description="4-aspartylphosphate" evidence="4">
    <location>
        <position position="61"/>
    </location>
</feature>
<dbReference type="SUPFAM" id="SSF52172">
    <property type="entry name" value="CheY-like"/>
    <property type="match status" value="1"/>
</dbReference>
<dbReference type="Gene3D" id="3.40.50.2300">
    <property type="match status" value="1"/>
</dbReference>
<dbReference type="SUPFAM" id="SSF46689">
    <property type="entry name" value="Homeodomain-like"/>
    <property type="match status" value="2"/>
</dbReference>
<dbReference type="CDD" id="cd17536">
    <property type="entry name" value="REC_YesN-like"/>
    <property type="match status" value="1"/>
</dbReference>
<reference evidence="8" key="1">
    <citation type="journal article" date="2019" name="Int. J. Syst. Evol. Microbiol.">
        <title>The Global Catalogue of Microorganisms (GCM) 10K type strain sequencing project: providing services to taxonomists for standard genome sequencing and annotation.</title>
        <authorList>
            <consortium name="The Broad Institute Genomics Platform"/>
            <consortium name="The Broad Institute Genome Sequencing Center for Infectious Disease"/>
            <person name="Wu L."/>
            <person name="Ma J."/>
        </authorList>
    </citation>
    <scope>NUCLEOTIDE SEQUENCE [LARGE SCALE GENOMIC DNA]</scope>
    <source>
        <strain evidence="8">KCTC 33849</strain>
    </source>
</reference>
<dbReference type="RefSeq" id="WP_379262069.1">
    <property type="nucleotide sequence ID" value="NZ_JBHUMJ010000002.1"/>
</dbReference>
<evidence type="ECO:0000259" key="5">
    <source>
        <dbReference type="PROSITE" id="PS01124"/>
    </source>
</evidence>
<dbReference type="Pfam" id="PF17853">
    <property type="entry name" value="GGDEF_2"/>
    <property type="match status" value="1"/>
</dbReference>
<dbReference type="PANTHER" id="PTHR43280">
    <property type="entry name" value="ARAC-FAMILY TRANSCRIPTIONAL REGULATOR"/>
    <property type="match status" value="1"/>
</dbReference>
<evidence type="ECO:0000256" key="4">
    <source>
        <dbReference type="PROSITE-ProRule" id="PRU00169"/>
    </source>
</evidence>
<dbReference type="PROSITE" id="PS50110">
    <property type="entry name" value="RESPONSE_REGULATORY"/>
    <property type="match status" value="1"/>
</dbReference>
<dbReference type="PANTHER" id="PTHR43280:SF10">
    <property type="entry name" value="REGULATORY PROTEIN POCR"/>
    <property type="match status" value="1"/>
</dbReference>
<dbReference type="InterPro" id="IPR009057">
    <property type="entry name" value="Homeodomain-like_sf"/>
</dbReference>
<dbReference type="Gene3D" id="1.10.10.60">
    <property type="entry name" value="Homeodomain-like"/>
    <property type="match status" value="2"/>
</dbReference>
<sequence length="543" mass="63452">MMKQHSLIRLCIIDDIRSVVEMIARKPPWEEFHIEVIGTALDGEEGIQLVKEMKPDIVLTDIRMPKKDGLAMTQEILEYSPSTKIVILSAYTDFSYTRQAIRLGAFDFIKKPFSIDEIVQVVLKAKSAYLEDRQKQSQVMELKQNMFTSLPVLQQEYLSLLVHHHTNSSAAYLRWQSLGITLKPRFFNLFIVEMDRFMGKYKDQPAREVELIRFSLRNILEETIKGFTQGIVFSEALNRFVCLFNCEDMKVAEQIAGACQKNMYQFTHSTISIGIGMCVTSIDELPNSYETALNALEYHFYANGVNSYRSDDEKTFWSYTESTEQELLFALRSGHQEKCRLILEQIFNDILQLDPLPKPQHVENICYELSSKICRVMSEQFSQDRVKRLEEKWNAVKRSGLVSFQILRETVKEICLEACSWIEEERSDESTKLIYQAKEFICSNLHKNLTLDICSKQFNISPGYFSNLFKKVLNITFQQFVMHQRMEKAKEMLINDYQVQEIAQELGYEHRRYFSEVFKKHTNMTPSEFKLYSTGRVTQPIEQ</sequence>
<dbReference type="InterPro" id="IPR018060">
    <property type="entry name" value="HTH_AraC"/>
</dbReference>
<feature type="domain" description="Response regulatory" evidence="6">
    <location>
        <begin position="9"/>
        <end position="126"/>
    </location>
</feature>
<accession>A0ABW5SQ70</accession>
<dbReference type="SMART" id="SM00342">
    <property type="entry name" value="HTH_ARAC"/>
    <property type="match status" value="1"/>
</dbReference>
<dbReference type="Pfam" id="PF00072">
    <property type="entry name" value="Response_reg"/>
    <property type="match status" value="1"/>
</dbReference>
<evidence type="ECO:0000313" key="7">
    <source>
        <dbReference type="EMBL" id="MFD2700972.1"/>
    </source>
</evidence>
<keyword evidence="3" id="KW-0804">Transcription</keyword>
<dbReference type="Pfam" id="PF12833">
    <property type="entry name" value="HTH_18"/>
    <property type="match status" value="1"/>
</dbReference>
<dbReference type="PROSITE" id="PS01124">
    <property type="entry name" value="HTH_ARAC_FAMILY_2"/>
    <property type="match status" value="1"/>
</dbReference>
<dbReference type="InterPro" id="IPR001789">
    <property type="entry name" value="Sig_transdc_resp-reg_receiver"/>
</dbReference>
<organism evidence="7 8">
    <name type="scientific">Paenibacillus shunpengii</name>
    <dbReference type="NCBI Taxonomy" id="2054424"/>
    <lineage>
        <taxon>Bacteria</taxon>
        <taxon>Bacillati</taxon>
        <taxon>Bacillota</taxon>
        <taxon>Bacilli</taxon>
        <taxon>Bacillales</taxon>
        <taxon>Paenibacillaceae</taxon>
        <taxon>Paenibacillus</taxon>
    </lineage>
</organism>
<gene>
    <name evidence="7" type="ORF">ACFSVM_10875</name>
</gene>
<evidence type="ECO:0000256" key="2">
    <source>
        <dbReference type="ARBA" id="ARBA00023125"/>
    </source>
</evidence>
<dbReference type="Proteomes" id="UP001597540">
    <property type="component" value="Unassembled WGS sequence"/>
</dbReference>
<evidence type="ECO:0000256" key="1">
    <source>
        <dbReference type="ARBA" id="ARBA00023015"/>
    </source>
</evidence>
<keyword evidence="4" id="KW-0597">Phosphoprotein</keyword>
<dbReference type="EMBL" id="JBHUMJ010000002">
    <property type="protein sequence ID" value="MFD2700972.1"/>
    <property type="molecule type" value="Genomic_DNA"/>
</dbReference>
<dbReference type="InterPro" id="IPR011006">
    <property type="entry name" value="CheY-like_superfamily"/>
</dbReference>
<proteinExistence type="predicted"/>
<keyword evidence="1" id="KW-0805">Transcription regulation</keyword>
<dbReference type="SMART" id="SM00448">
    <property type="entry name" value="REC"/>
    <property type="match status" value="1"/>
</dbReference>
<keyword evidence="2" id="KW-0238">DNA-binding</keyword>
<dbReference type="InterPro" id="IPR020449">
    <property type="entry name" value="Tscrpt_reg_AraC-type_HTH"/>
</dbReference>
<name>A0ABW5SQ70_9BACL</name>
<feature type="domain" description="HTH araC/xylS-type" evidence="5">
    <location>
        <begin position="435"/>
        <end position="532"/>
    </location>
</feature>
<dbReference type="PROSITE" id="PS00041">
    <property type="entry name" value="HTH_ARAC_FAMILY_1"/>
    <property type="match status" value="1"/>
</dbReference>
<comment type="caution">
    <text evidence="7">The sequence shown here is derived from an EMBL/GenBank/DDBJ whole genome shotgun (WGS) entry which is preliminary data.</text>
</comment>
<evidence type="ECO:0000256" key="3">
    <source>
        <dbReference type="ARBA" id="ARBA00023163"/>
    </source>
</evidence>
<evidence type="ECO:0000259" key="6">
    <source>
        <dbReference type="PROSITE" id="PS50110"/>
    </source>
</evidence>
<keyword evidence="8" id="KW-1185">Reference proteome</keyword>
<protein>
    <submittedName>
        <fullName evidence="7">Response regulator</fullName>
    </submittedName>
</protein>